<sequence length="23" mass="2387">VAVRFQAPIDASTSVDHQESGDG</sequence>
<feature type="non-terminal residue" evidence="2">
    <location>
        <position position="1"/>
    </location>
</feature>
<reference evidence="2" key="1">
    <citation type="submission" date="2018-05" db="EMBL/GenBank/DDBJ databases">
        <authorList>
            <person name="Lanie J.A."/>
            <person name="Ng W.-L."/>
            <person name="Kazmierczak K.M."/>
            <person name="Andrzejewski T.M."/>
            <person name="Davidsen T.M."/>
            <person name="Wayne K.J."/>
            <person name="Tettelin H."/>
            <person name="Glass J.I."/>
            <person name="Rusch D."/>
            <person name="Podicherti R."/>
            <person name="Tsui H.-C.T."/>
            <person name="Winkler M.E."/>
        </authorList>
    </citation>
    <scope>NUCLEOTIDE SEQUENCE</scope>
</reference>
<organism evidence="2">
    <name type="scientific">marine metagenome</name>
    <dbReference type="NCBI Taxonomy" id="408172"/>
    <lineage>
        <taxon>unclassified sequences</taxon>
        <taxon>metagenomes</taxon>
        <taxon>ecological metagenomes</taxon>
    </lineage>
</organism>
<accession>A0A382LNU6</accession>
<protein>
    <submittedName>
        <fullName evidence="2">Uncharacterized protein</fullName>
    </submittedName>
</protein>
<proteinExistence type="predicted"/>
<feature type="region of interest" description="Disordered" evidence="1">
    <location>
        <begin position="1"/>
        <end position="23"/>
    </location>
</feature>
<evidence type="ECO:0000313" key="2">
    <source>
        <dbReference type="EMBL" id="SVC38379.1"/>
    </source>
</evidence>
<gene>
    <name evidence="2" type="ORF">METZ01_LOCUS291233</name>
</gene>
<name>A0A382LNU6_9ZZZZ</name>
<dbReference type="EMBL" id="UINC01088292">
    <property type="protein sequence ID" value="SVC38379.1"/>
    <property type="molecule type" value="Genomic_DNA"/>
</dbReference>
<feature type="non-terminal residue" evidence="2">
    <location>
        <position position="23"/>
    </location>
</feature>
<evidence type="ECO:0000256" key="1">
    <source>
        <dbReference type="SAM" id="MobiDB-lite"/>
    </source>
</evidence>
<dbReference type="AlphaFoldDB" id="A0A382LNU6"/>